<proteinExistence type="inferred from homology"/>
<reference evidence="4 5" key="1">
    <citation type="journal article" date="2010" name="Stand. Genomic Sci.">
        <title>Non-contiguous finished genome sequence of Aminomonas paucivorans type strain (GLU-3).</title>
        <authorList>
            <person name="Pitluck S."/>
            <person name="Yasawong M."/>
            <person name="Held B."/>
            <person name="Lapidus A."/>
            <person name="Nolan M."/>
            <person name="Copeland A."/>
            <person name="Lucas S."/>
            <person name="Del Rio T.G."/>
            <person name="Tice H."/>
            <person name="Cheng J.F."/>
            <person name="Chertkov O."/>
            <person name="Goodwin L."/>
            <person name="Tapia R."/>
            <person name="Han C."/>
            <person name="Liolios K."/>
            <person name="Ivanova N."/>
            <person name="Mavromatis K."/>
            <person name="Ovchinnikova G."/>
            <person name="Pati A."/>
            <person name="Chen A."/>
            <person name="Palaniappan K."/>
            <person name="Land M."/>
            <person name="Hauser L."/>
            <person name="Chang Y.J."/>
            <person name="Jeffries C.D."/>
            <person name="Pukall R."/>
            <person name="Spring S."/>
            <person name="Rohde M."/>
            <person name="Sikorski J."/>
            <person name="Goker M."/>
            <person name="Woyke T."/>
            <person name="Bristow J."/>
            <person name="Eisen J.A."/>
            <person name="Markowitz V."/>
            <person name="Hugenholtz P."/>
            <person name="Kyrpides N.C."/>
            <person name="Klenk H.P."/>
        </authorList>
    </citation>
    <scope>NUCLEOTIDE SEQUENCE [LARGE SCALE GENOMIC DNA]</scope>
    <source>
        <strain evidence="4 5">DSM 12260</strain>
    </source>
</reference>
<keyword evidence="5" id="KW-1185">Reference proteome</keyword>
<dbReference type="PIRSF" id="PIRSF016661">
    <property type="entry name" value="BioY"/>
    <property type="match status" value="1"/>
</dbReference>
<evidence type="ECO:0000313" key="5">
    <source>
        <dbReference type="Proteomes" id="UP000005096"/>
    </source>
</evidence>
<organism evidence="4 5">
    <name type="scientific">Aminomonas paucivorans DSM 12260</name>
    <dbReference type="NCBI Taxonomy" id="584708"/>
    <lineage>
        <taxon>Bacteria</taxon>
        <taxon>Thermotogati</taxon>
        <taxon>Synergistota</taxon>
        <taxon>Synergistia</taxon>
        <taxon>Synergistales</taxon>
        <taxon>Synergistaceae</taxon>
        <taxon>Aminomonas</taxon>
    </lineage>
</organism>
<dbReference type="PANTHER" id="PTHR34295:SF1">
    <property type="entry name" value="BIOTIN TRANSPORTER BIOY"/>
    <property type="match status" value="1"/>
</dbReference>
<dbReference type="Gene3D" id="1.10.1760.20">
    <property type="match status" value="1"/>
</dbReference>
<dbReference type="STRING" id="584708.Apau_0330"/>
<dbReference type="GO" id="GO:0015225">
    <property type="term" value="F:biotin transmembrane transporter activity"/>
    <property type="evidence" value="ECO:0007669"/>
    <property type="project" value="UniProtKB-UniRule"/>
</dbReference>
<keyword evidence="2 3" id="KW-0472">Membrane</keyword>
<dbReference type="GO" id="GO:0005886">
    <property type="term" value="C:plasma membrane"/>
    <property type="evidence" value="ECO:0007669"/>
    <property type="project" value="UniProtKB-SubCell"/>
</dbReference>
<dbReference type="eggNOG" id="COG1268">
    <property type="taxonomic scope" value="Bacteria"/>
</dbReference>
<gene>
    <name evidence="4" type="ORF">Apau_0330</name>
</gene>
<feature type="transmembrane region" description="Helical" evidence="3">
    <location>
        <begin position="71"/>
        <end position="91"/>
    </location>
</feature>
<dbReference type="HOGENOM" id="CLU_077931_3_1_0"/>
<evidence type="ECO:0000256" key="1">
    <source>
        <dbReference type="ARBA" id="ARBA00010692"/>
    </source>
</evidence>
<dbReference type="RefSeq" id="WP_006299912.1">
    <property type="nucleotide sequence ID" value="NZ_CM001022.1"/>
</dbReference>
<accession>E3CYN4</accession>
<name>E3CYN4_9BACT</name>
<evidence type="ECO:0000256" key="2">
    <source>
        <dbReference type="PIRNR" id="PIRNR016661"/>
    </source>
</evidence>
<dbReference type="PANTHER" id="PTHR34295">
    <property type="entry name" value="BIOTIN TRANSPORTER BIOY"/>
    <property type="match status" value="1"/>
</dbReference>
<keyword evidence="3" id="KW-0812">Transmembrane</keyword>
<feature type="transmembrane region" description="Helical" evidence="3">
    <location>
        <begin position="126"/>
        <end position="146"/>
    </location>
</feature>
<comment type="subcellular location">
    <subcellularLocation>
        <location evidence="2">Cell membrane</location>
        <topology evidence="2">Multi-pass membrane protein</topology>
    </subcellularLocation>
</comment>
<dbReference type="Pfam" id="PF02632">
    <property type="entry name" value="BioY"/>
    <property type="match status" value="1"/>
</dbReference>
<keyword evidence="2" id="KW-0813">Transport</keyword>
<feature type="transmembrane region" description="Helical" evidence="3">
    <location>
        <begin position="43"/>
        <end position="62"/>
    </location>
</feature>
<feature type="transmembrane region" description="Helical" evidence="3">
    <location>
        <begin position="97"/>
        <end position="114"/>
    </location>
</feature>
<sequence>MEIREPVPVSPVPAGSATRFWVRAGLFAALTAVGAFLRVPLPFVPFTLQYFFCALAGFLLGAKGGFASQGIYLALGLAGLPVFTAGGGPAYVFQPSFGYLLGFLAAAPLVGCLARGPLTLLKAYGVALAGVLGVYALGVPWLWGVFNLHLGDPRTVRWAVTYGFLAPLGGDLVLCGLIALGAVRLRRLGVFR</sequence>
<dbReference type="EMBL" id="CM001022">
    <property type="protein sequence ID" value="EFQ22765.1"/>
    <property type="molecule type" value="Genomic_DNA"/>
</dbReference>
<keyword evidence="3" id="KW-1133">Transmembrane helix</keyword>
<dbReference type="Proteomes" id="UP000005096">
    <property type="component" value="Chromosome"/>
</dbReference>
<dbReference type="InterPro" id="IPR003784">
    <property type="entry name" value="BioY"/>
</dbReference>
<protein>
    <recommendedName>
        <fullName evidence="2">Biotin transporter</fullName>
    </recommendedName>
</protein>
<feature type="transmembrane region" description="Helical" evidence="3">
    <location>
        <begin position="20"/>
        <end position="37"/>
    </location>
</feature>
<dbReference type="OrthoDB" id="9803495at2"/>
<dbReference type="AlphaFoldDB" id="E3CYN4"/>
<dbReference type="PaxDb" id="584708-Apau_0330"/>
<evidence type="ECO:0000256" key="3">
    <source>
        <dbReference type="SAM" id="Phobius"/>
    </source>
</evidence>
<comment type="similarity">
    <text evidence="1 2">Belongs to the BioY family.</text>
</comment>
<feature type="transmembrane region" description="Helical" evidence="3">
    <location>
        <begin position="158"/>
        <end position="183"/>
    </location>
</feature>
<evidence type="ECO:0000313" key="4">
    <source>
        <dbReference type="EMBL" id="EFQ22765.1"/>
    </source>
</evidence>
<keyword evidence="2" id="KW-1003">Cell membrane</keyword>